<dbReference type="AlphaFoldDB" id="A0A2M8PF23"/>
<protein>
    <submittedName>
        <fullName evidence="2">Uncharacterized protein</fullName>
    </submittedName>
</protein>
<evidence type="ECO:0000256" key="1">
    <source>
        <dbReference type="SAM" id="SignalP"/>
    </source>
</evidence>
<feature type="chain" id="PRO_5014857401" evidence="1">
    <location>
        <begin position="28"/>
        <end position="328"/>
    </location>
</feature>
<comment type="caution">
    <text evidence="2">The sequence shown here is derived from an EMBL/GenBank/DDBJ whole genome shotgun (WGS) entry which is preliminary data.</text>
</comment>
<proteinExistence type="predicted"/>
<accession>A0A2M8PF23</accession>
<evidence type="ECO:0000313" key="2">
    <source>
        <dbReference type="EMBL" id="PJF36101.1"/>
    </source>
</evidence>
<gene>
    <name evidence="2" type="ORF">CUN49_07200</name>
</gene>
<name>A0A2M8PF23_9CHLR</name>
<organism evidence="2 3">
    <name type="scientific">Candidatus Thermofonsia Clade 1 bacterium</name>
    <dbReference type="NCBI Taxonomy" id="2364210"/>
    <lineage>
        <taxon>Bacteria</taxon>
        <taxon>Bacillati</taxon>
        <taxon>Chloroflexota</taxon>
        <taxon>Candidatus Thermofontia</taxon>
        <taxon>Candidatus Thermofonsia Clade 1</taxon>
    </lineage>
</organism>
<dbReference type="Gene3D" id="2.50.20.20">
    <property type="match status" value="1"/>
</dbReference>
<dbReference type="EMBL" id="PGTM01000080">
    <property type="protein sequence ID" value="PJF36101.1"/>
    <property type="molecule type" value="Genomic_DNA"/>
</dbReference>
<dbReference type="Proteomes" id="UP000229681">
    <property type="component" value="Unassembled WGS sequence"/>
</dbReference>
<sequence>MKSSFYKLVMLALVGLLAFVPALAVSAQDCPSGISASDCALIASATGENAAKLTSFAMDFTVDAVIKGVEANDVTLSVKGNGGIDISKINPAATDPAEILAGLVLGVAMSGSLKGTTDDQSGEIELRIVNGLSYLRIPEIPDGNWVKIDLLSSILTQQLSLGLGAAQGGNMDDIGGLLGNLNNPALAGLFGAIQTVYTASDGPTIEVSTRAITATTDLKPFLQALADPNVSEALSQFLPQDDPDTAQIRSFLPLLGLLFTKATIVSTQYYGTDGTFRGFKLELALAVDGQMAAMLTGSPNNVDVRFTLDVRLSKLGEPYTVEVPAVIN</sequence>
<evidence type="ECO:0000313" key="3">
    <source>
        <dbReference type="Proteomes" id="UP000229681"/>
    </source>
</evidence>
<feature type="signal peptide" evidence="1">
    <location>
        <begin position="1"/>
        <end position="27"/>
    </location>
</feature>
<keyword evidence="1" id="KW-0732">Signal</keyword>
<reference evidence="2 3" key="1">
    <citation type="submission" date="2017-11" db="EMBL/GenBank/DDBJ databases">
        <title>Evolution of Phototrophy in the Chloroflexi Phylum Driven by Horizontal Gene Transfer.</title>
        <authorList>
            <person name="Ward L.M."/>
            <person name="Hemp J."/>
            <person name="Shih P.M."/>
            <person name="Mcglynn S.E."/>
            <person name="Fischer W."/>
        </authorList>
    </citation>
    <scope>NUCLEOTIDE SEQUENCE [LARGE SCALE GENOMIC DNA]</scope>
    <source>
        <strain evidence="2">JP3_13</strain>
    </source>
</reference>